<feature type="domain" description="K Homology" evidence="3">
    <location>
        <begin position="108"/>
        <end position="177"/>
    </location>
</feature>
<keyword evidence="1" id="KW-0694">RNA-binding</keyword>
<dbReference type="InterPro" id="IPR036612">
    <property type="entry name" value="KH_dom_type_1_sf"/>
</dbReference>
<dbReference type="EMBL" id="GL349473">
    <property type="protein sequence ID" value="KNC52513.1"/>
    <property type="molecule type" value="Genomic_DNA"/>
</dbReference>
<evidence type="ECO:0000256" key="2">
    <source>
        <dbReference type="SAM" id="MobiDB-lite"/>
    </source>
</evidence>
<feature type="compositionally biased region" description="Pro residues" evidence="2">
    <location>
        <begin position="37"/>
        <end position="54"/>
    </location>
</feature>
<accession>A0A0L0DM90</accession>
<dbReference type="Pfam" id="PF00013">
    <property type="entry name" value="KH_1"/>
    <property type="match status" value="1"/>
</dbReference>
<dbReference type="InterPro" id="IPR004087">
    <property type="entry name" value="KH_dom"/>
</dbReference>
<dbReference type="RefSeq" id="XP_013755307.1">
    <property type="nucleotide sequence ID" value="XM_013899853.1"/>
</dbReference>
<protein>
    <recommendedName>
        <fullName evidence="3">K Homology domain-containing protein</fullName>
    </recommendedName>
</protein>
<dbReference type="Gene3D" id="3.30.1370.10">
    <property type="entry name" value="K Homology domain, type 1"/>
    <property type="match status" value="1"/>
</dbReference>
<evidence type="ECO:0000313" key="4">
    <source>
        <dbReference type="EMBL" id="KNC52513.1"/>
    </source>
</evidence>
<dbReference type="PROSITE" id="PS50084">
    <property type="entry name" value="KH_TYPE_1"/>
    <property type="match status" value="1"/>
</dbReference>
<gene>
    <name evidence="4" type="ORF">AMSG_08078</name>
</gene>
<organism evidence="4 5">
    <name type="scientific">Thecamonas trahens ATCC 50062</name>
    <dbReference type="NCBI Taxonomy" id="461836"/>
    <lineage>
        <taxon>Eukaryota</taxon>
        <taxon>Apusozoa</taxon>
        <taxon>Apusomonadida</taxon>
        <taxon>Apusomonadidae</taxon>
        <taxon>Thecamonas</taxon>
    </lineage>
</organism>
<dbReference type="GeneID" id="25566848"/>
<dbReference type="InterPro" id="IPR004088">
    <property type="entry name" value="KH_dom_type_1"/>
</dbReference>
<dbReference type="GO" id="GO:0003723">
    <property type="term" value="F:RNA binding"/>
    <property type="evidence" value="ECO:0007669"/>
    <property type="project" value="UniProtKB-UniRule"/>
</dbReference>
<proteinExistence type="predicted"/>
<feature type="region of interest" description="Disordered" evidence="2">
    <location>
        <begin position="37"/>
        <end position="77"/>
    </location>
</feature>
<sequence length="206" mass="20826">MCAYAAALASKEAALRKFARLTQIPYDVVAGKAPAAPLAPPPGLPPQAVPPQNPPSQGVAASGVGGAGGPRMHPSRMARLQGRPGIAGGLGLAPAASGGVALAAPGGQRVTVTVHVPDAVSLGVIGRKGETIGLIRQTSGAEIKVAEREEVVDGMRWIRITASSRHEAEQAVLMVYNSAIEYGAAHGVKLSMPARDANGFVGPVLV</sequence>
<reference evidence="4 5" key="1">
    <citation type="submission" date="2010-05" db="EMBL/GenBank/DDBJ databases">
        <title>The Genome Sequence of Thecamonas trahens ATCC 50062.</title>
        <authorList>
            <consortium name="The Broad Institute Genome Sequencing Platform"/>
            <person name="Russ C."/>
            <person name="Cuomo C."/>
            <person name="Shea T."/>
            <person name="Young S.K."/>
            <person name="Zeng Q."/>
            <person name="Koehrsen M."/>
            <person name="Haas B."/>
            <person name="Borodovsky M."/>
            <person name="Guigo R."/>
            <person name="Alvarado L."/>
            <person name="Berlin A."/>
            <person name="Bochicchio J."/>
            <person name="Borenstein D."/>
            <person name="Chapman S."/>
            <person name="Chen Z."/>
            <person name="Freedman E."/>
            <person name="Gellesch M."/>
            <person name="Goldberg J."/>
            <person name="Griggs A."/>
            <person name="Gujja S."/>
            <person name="Heilman E."/>
            <person name="Heiman D."/>
            <person name="Hepburn T."/>
            <person name="Howarth C."/>
            <person name="Jen D."/>
            <person name="Larson L."/>
            <person name="Mehta T."/>
            <person name="Park D."/>
            <person name="Pearson M."/>
            <person name="Roberts A."/>
            <person name="Saif S."/>
            <person name="Shenoy N."/>
            <person name="Sisk P."/>
            <person name="Stolte C."/>
            <person name="Sykes S."/>
            <person name="Thomson T."/>
            <person name="Walk T."/>
            <person name="White J."/>
            <person name="Yandava C."/>
            <person name="Burger G."/>
            <person name="Gray M.W."/>
            <person name="Holland P.W.H."/>
            <person name="King N."/>
            <person name="Lang F.B.F."/>
            <person name="Roger A.J."/>
            <person name="Ruiz-Trillo I."/>
            <person name="Lander E."/>
            <person name="Nusbaum C."/>
        </authorList>
    </citation>
    <scope>NUCLEOTIDE SEQUENCE [LARGE SCALE GENOMIC DNA]</scope>
    <source>
        <strain evidence="4 5">ATCC 50062</strain>
    </source>
</reference>
<evidence type="ECO:0000256" key="1">
    <source>
        <dbReference type="PROSITE-ProRule" id="PRU00117"/>
    </source>
</evidence>
<dbReference type="Proteomes" id="UP000054408">
    <property type="component" value="Unassembled WGS sequence"/>
</dbReference>
<dbReference type="AlphaFoldDB" id="A0A0L0DM90"/>
<evidence type="ECO:0000259" key="3">
    <source>
        <dbReference type="SMART" id="SM00322"/>
    </source>
</evidence>
<evidence type="ECO:0000313" key="5">
    <source>
        <dbReference type="Proteomes" id="UP000054408"/>
    </source>
</evidence>
<dbReference type="SMART" id="SM00322">
    <property type="entry name" value="KH"/>
    <property type="match status" value="1"/>
</dbReference>
<dbReference type="SUPFAM" id="SSF54791">
    <property type="entry name" value="Eukaryotic type KH-domain (KH-domain type I)"/>
    <property type="match status" value="1"/>
</dbReference>
<keyword evidence="5" id="KW-1185">Reference proteome</keyword>
<name>A0A0L0DM90_THETB</name>